<dbReference type="InterPro" id="IPR019339">
    <property type="entry name" value="CIR_N_dom"/>
</dbReference>
<gene>
    <name evidence="3" type="ORF">PG994_002122</name>
</gene>
<feature type="compositionally biased region" description="Basic and acidic residues" evidence="1">
    <location>
        <begin position="271"/>
        <end position="298"/>
    </location>
</feature>
<dbReference type="PANTHER" id="PTHR22093">
    <property type="entry name" value="LEUKOCYTE RECEPTOR CLUSTER LRC MEMBER 1"/>
    <property type="match status" value="1"/>
</dbReference>
<accession>A0ABR1WVK0</accession>
<feature type="domain" description="CBF1-interacting co-repressor CIR N-terminal" evidence="2">
    <location>
        <begin position="10"/>
        <end position="46"/>
    </location>
</feature>
<feature type="compositionally biased region" description="Basic and acidic residues" evidence="1">
    <location>
        <begin position="158"/>
        <end position="191"/>
    </location>
</feature>
<evidence type="ECO:0000256" key="1">
    <source>
        <dbReference type="SAM" id="MobiDB-lite"/>
    </source>
</evidence>
<dbReference type="GeneID" id="92086594"/>
<feature type="compositionally biased region" description="Basic and acidic residues" evidence="1">
    <location>
        <begin position="241"/>
        <end position="251"/>
    </location>
</feature>
<dbReference type="SMART" id="SM01083">
    <property type="entry name" value="Cir_N"/>
    <property type="match status" value="1"/>
</dbReference>
<comment type="caution">
    <text evidence="3">The sequence shown here is derived from an EMBL/GenBank/DDBJ whole genome shotgun (WGS) entry which is preliminary data.</text>
</comment>
<proteinExistence type="predicted"/>
<reference evidence="3 4" key="1">
    <citation type="submission" date="2023-01" db="EMBL/GenBank/DDBJ databases">
        <title>Analysis of 21 Apiospora genomes using comparative genomics revels a genus with tremendous synthesis potential of carbohydrate active enzymes and secondary metabolites.</title>
        <authorList>
            <person name="Sorensen T."/>
        </authorList>
    </citation>
    <scope>NUCLEOTIDE SEQUENCE [LARGE SCALE GENOMIC DNA]</scope>
    <source>
        <strain evidence="3 4">CBS 135458</strain>
    </source>
</reference>
<protein>
    <submittedName>
        <fullName evidence="3">Homocitrate synthase</fullName>
    </submittedName>
</protein>
<dbReference type="RefSeq" id="XP_066721672.1">
    <property type="nucleotide sequence ID" value="XM_066853531.1"/>
</dbReference>
<organism evidence="3 4">
    <name type="scientific">Apiospora phragmitis</name>
    <dbReference type="NCBI Taxonomy" id="2905665"/>
    <lineage>
        <taxon>Eukaryota</taxon>
        <taxon>Fungi</taxon>
        <taxon>Dikarya</taxon>
        <taxon>Ascomycota</taxon>
        <taxon>Pezizomycotina</taxon>
        <taxon>Sordariomycetes</taxon>
        <taxon>Xylariomycetidae</taxon>
        <taxon>Amphisphaeriales</taxon>
        <taxon>Apiosporaceae</taxon>
        <taxon>Apiospora</taxon>
    </lineage>
</organism>
<feature type="compositionally biased region" description="Basic residues" evidence="1">
    <location>
        <begin position="299"/>
        <end position="310"/>
    </location>
</feature>
<feature type="compositionally biased region" description="Basic and acidic residues" evidence="1">
    <location>
        <begin position="105"/>
        <end position="114"/>
    </location>
</feature>
<feature type="compositionally biased region" description="Basic and acidic residues" evidence="1">
    <location>
        <begin position="30"/>
        <end position="56"/>
    </location>
</feature>
<feature type="compositionally biased region" description="Basic and acidic residues" evidence="1">
    <location>
        <begin position="341"/>
        <end position="378"/>
    </location>
</feature>
<evidence type="ECO:0000313" key="3">
    <source>
        <dbReference type="EMBL" id="KAK8087148.1"/>
    </source>
</evidence>
<dbReference type="InterPro" id="IPR039875">
    <property type="entry name" value="LENG1-like"/>
</dbReference>
<feature type="region of interest" description="Disordered" evidence="1">
    <location>
        <begin position="212"/>
        <end position="409"/>
    </location>
</feature>
<dbReference type="EMBL" id="JAQQWL010000002">
    <property type="protein sequence ID" value="KAK8087148.1"/>
    <property type="molecule type" value="Genomic_DNA"/>
</dbReference>
<dbReference type="PANTHER" id="PTHR22093:SF0">
    <property type="entry name" value="LEUKOCYTE RECEPTOR CLUSTER MEMBER 1"/>
    <property type="match status" value="1"/>
</dbReference>
<feature type="region of interest" description="Disordered" evidence="1">
    <location>
        <begin position="30"/>
        <end position="194"/>
    </location>
</feature>
<feature type="compositionally biased region" description="Basic and acidic residues" evidence="1">
    <location>
        <begin position="385"/>
        <end position="400"/>
    </location>
</feature>
<dbReference type="Proteomes" id="UP001480595">
    <property type="component" value="Unassembled WGS sequence"/>
</dbReference>
<evidence type="ECO:0000313" key="4">
    <source>
        <dbReference type="Proteomes" id="UP001480595"/>
    </source>
</evidence>
<name>A0ABR1WVK0_9PEZI</name>
<keyword evidence="4" id="KW-1185">Reference proteome</keyword>
<evidence type="ECO:0000259" key="2">
    <source>
        <dbReference type="SMART" id="SM01083"/>
    </source>
</evidence>
<sequence length="409" mass="47840">MPLHLLGKKSWNVYNTANIARVRADEEAARVREEAEEQKQQEQDAERRLAILRGEEPPPLPPPSESVPDPSSAPGRRRRDDDEPWHLGGGERRKRKRAGEDDTDFEMRLVRSRIEGGTAAERSEEQPASTSLVVTHKSSDAPLTDAAGHIDLFAPDPRQLKEEEKKKKQQQHKEKNPEAEAEAARKQRSFEDQYTMRFSNAAGFRTELSKTASGPWYASAGGAGTTNDKQEPVGKDVWGNEDQRRHEREAARIVSSDPLAAMKRGAAQVRQVEHERRAANAERDKESRQLRREEEERRRREKKRRHHRRHREDGGEDEADLQTARTESRQHSDPRRRHRHRDADSERSRDRHSRRDDRDTERSSSRRYRHESGEDGERRRHKASHHDEKRQRRSDDERSEKRQHRELRR</sequence>
<feature type="compositionally biased region" description="Basic and acidic residues" evidence="1">
    <location>
        <begin position="78"/>
        <end position="91"/>
    </location>
</feature>